<dbReference type="InterPro" id="IPR038561">
    <property type="entry name" value="SoxD_sf"/>
</dbReference>
<dbReference type="Pfam" id="PF04267">
    <property type="entry name" value="SoxD"/>
    <property type="match status" value="1"/>
</dbReference>
<protein>
    <submittedName>
        <fullName evidence="1">Sarcosine oxidase subunit delta</fullName>
    </submittedName>
</protein>
<dbReference type="AlphaFoldDB" id="A0A6I6LBP2"/>
<dbReference type="KEGG" id="slaa:EUU25_08700"/>
<dbReference type="OrthoDB" id="7159274at2"/>
<dbReference type="GO" id="GO:0008115">
    <property type="term" value="F:sarcosine oxidase activity"/>
    <property type="evidence" value="ECO:0007669"/>
    <property type="project" value="InterPro"/>
</dbReference>
<dbReference type="EMBL" id="CP035733">
    <property type="protein sequence ID" value="QGY82214.1"/>
    <property type="molecule type" value="Genomic_DNA"/>
</dbReference>
<reference evidence="2" key="1">
    <citation type="submission" date="2019-01" db="EMBL/GenBank/DDBJ databases">
        <title>Sphingorhabdus lacus sp.nov., isolated from an oligotrophic freshwater lake.</title>
        <authorList>
            <person name="Park M."/>
        </authorList>
    </citation>
    <scope>NUCLEOTIDE SEQUENCE [LARGE SCALE GENOMIC DNA]</scope>
    <source>
        <strain evidence="2">IMCC1753</strain>
    </source>
</reference>
<dbReference type="InterPro" id="IPR006279">
    <property type="entry name" value="SoxD"/>
</dbReference>
<dbReference type="GO" id="GO:0046653">
    <property type="term" value="P:tetrahydrofolate metabolic process"/>
    <property type="evidence" value="ECO:0007669"/>
    <property type="project" value="InterPro"/>
</dbReference>
<sequence length="87" mass="10148">MMQIACPNCGLRNEHEFVYGGEAHVERPDLTCEDQAWEHYLFMRANTKGEHAERWVHAHGCGLWFNIIRHTVSHEVLEVYAMGEVRP</sequence>
<gene>
    <name evidence="1" type="ORF">EUU25_08700</name>
</gene>
<organism evidence="1 2">
    <name type="scientific">Sphingorhabdus lacus</name>
    <dbReference type="NCBI Taxonomy" id="392610"/>
    <lineage>
        <taxon>Bacteria</taxon>
        <taxon>Pseudomonadati</taxon>
        <taxon>Pseudomonadota</taxon>
        <taxon>Alphaproteobacteria</taxon>
        <taxon>Sphingomonadales</taxon>
        <taxon>Sphingomonadaceae</taxon>
        <taxon>Sphingorhabdus</taxon>
    </lineage>
</organism>
<keyword evidence="2" id="KW-1185">Reference proteome</keyword>
<dbReference type="Gene3D" id="3.30.2270.10">
    <property type="entry name" value="Folate-binding superfamily"/>
    <property type="match status" value="1"/>
</dbReference>
<name>A0A6I6LBP2_9SPHN</name>
<evidence type="ECO:0000313" key="1">
    <source>
        <dbReference type="EMBL" id="QGY82214.1"/>
    </source>
</evidence>
<proteinExistence type="predicted"/>
<dbReference type="Proteomes" id="UP000428803">
    <property type="component" value="Chromosome"/>
</dbReference>
<evidence type="ECO:0000313" key="2">
    <source>
        <dbReference type="Proteomes" id="UP000428803"/>
    </source>
</evidence>
<accession>A0A6I6LBP2</accession>